<proteinExistence type="predicted"/>
<dbReference type="EnsemblMetazoa" id="ASIC007030-RA">
    <property type="protein sequence ID" value="ASIC007030-PA"/>
    <property type="gene ID" value="ASIC007030"/>
</dbReference>
<sequence length="65" mass="7371">MERITGNGFRRDSGSRLKCEVKRTKSSVVRIYERESTEPFGIGGTVRICDHVLRSAQEFYDAMGS</sequence>
<dbReference type="EMBL" id="KE524989">
    <property type="protein sequence ID" value="KFB39593.1"/>
    <property type="molecule type" value="Genomic_DNA"/>
</dbReference>
<reference evidence="1 3" key="1">
    <citation type="journal article" date="2014" name="BMC Genomics">
        <title>Genome sequence of Anopheles sinensis provides insight into genetics basis of mosquito competence for malaria parasites.</title>
        <authorList>
            <person name="Zhou D."/>
            <person name="Zhang D."/>
            <person name="Ding G."/>
            <person name="Shi L."/>
            <person name="Hou Q."/>
            <person name="Ye Y."/>
            <person name="Xu Y."/>
            <person name="Zhou H."/>
            <person name="Xiong C."/>
            <person name="Li S."/>
            <person name="Yu J."/>
            <person name="Hong S."/>
            <person name="Yu X."/>
            <person name="Zou P."/>
            <person name="Chen C."/>
            <person name="Chang X."/>
            <person name="Wang W."/>
            <person name="Lv Y."/>
            <person name="Sun Y."/>
            <person name="Ma L."/>
            <person name="Shen B."/>
            <person name="Zhu C."/>
        </authorList>
    </citation>
    <scope>NUCLEOTIDE SEQUENCE [LARGE SCALE GENOMIC DNA]</scope>
</reference>
<dbReference type="AlphaFoldDB" id="A0A084VNP9"/>
<gene>
    <name evidence="1" type="ORF">ZHAS_00007030</name>
</gene>
<evidence type="ECO:0000313" key="3">
    <source>
        <dbReference type="Proteomes" id="UP000030765"/>
    </source>
</evidence>
<organism evidence="1">
    <name type="scientific">Anopheles sinensis</name>
    <name type="common">Mosquito</name>
    <dbReference type="NCBI Taxonomy" id="74873"/>
    <lineage>
        <taxon>Eukaryota</taxon>
        <taxon>Metazoa</taxon>
        <taxon>Ecdysozoa</taxon>
        <taxon>Arthropoda</taxon>
        <taxon>Hexapoda</taxon>
        <taxon>Insecta</taxon>
        <taxon>Pterygota</taxon>
        <taxon>Neoptera</taxon>
        <taxon>Endopterygota</taxon>
        <taxon>Diptera</taxon>
        <taxon>Nematocera</taxon>
        <taxon>Culicoidea</taxon>
        <taxon>Culicidae</taxon>
        <taxon>Anophelinae</taxon>
        <taxon>Anopheles</taxon>
    </lineage>
</organism>
<protein>
    <submittedName>
        <fullName evidence="1 2">Uncharacterized protein</fullName>
    </submittedName>
</protein>
<dbReference type="EMBL" id="ATLV01014812">
    <property type="status" value="NOT_ANNOTATED_CDS"/>
    <property type="molecule type" value="Genomic_DNA"/>
</dbReference>
<evidence type="ECO:0000313" key="1">
    <source>
        <dbReference type="EMBL" id="KFB39593.1"/>
    </source>
</evidence>
<name>A0A084VNP9_ANOSI</name>
<dbReference type="VEuPathDB" id="VectorBase:ASIC007030"/>
<reference evidence="2" key="2">
    <citation type="submission" date="2020-05" db="UniProtKB">
        <authorList>
            <consortium name="EnsemblMetazoa"/>
        </authorList>
    </citation>
    <scope>IDENTIFICATION</scope>
</reference>
<accession>A0A084VNP9</accession>
<evidence type="ECO:0000313" key="2">
    <source>
        <dbReference type="EnsemblMetazoa" id="ASIC007030-PA"/>
    </source>
</evidence>
<dbReference type="Proteomes" id="UP000030765">
    <property type="component" value="Unassembled WGS sequence"/>
</dbReference>
<keyword evidence="3" id="KW-1185">Reference proteome</keyword>